<evidence type="ECO:0008006" key="3">
    <source>
        <dbReference type="Google" id="ProtNLM"/>
    </source>
</evidence>
<dbReference type="EMBL" id="FMWO01000057">
    <property type="protein sequence ID" value="SCZ86152.1"/>
    <property type="molecule type" value="Genomic_DNA"/>
</dbReference>
<keyword evidence="2" id="KW-1185">Reference proteome</keyword>
<evidence type="ECO:0000313" key="2">
    <source>
        <dbReference type="Proteomes" id="UP000198729"/>
    </source>
</evidence>
<name>A0A1G5SGB3_9PROT</name>
<protein>
    <recommendedName>
        <fullName evidence="3">DUF4243 domain-containing protein</fullName>
    </recommendedName>
</protein>
<organism evidence="1 2">
    <name type="scientific">Nitrosomonas mobilis</name>
    <dbReference type="NCBI Taxonomy" id="51642"/>
    <lineage>
        <taxon>Bacteria</taxon>
        <taxon>Pseudomonadati</taxon>
        <taxon>Pseudomonadota</taxon>
        <taxon>Betaproteobacteria</taxon>
        <taxon>Nitrosomonadales</taxon>
        <taxon>Nitrosomonadaceae</taxon>
        <taxon>Nitrosomonas</taxon>
    </lineage>
</organism>
<proteinExistence type="predicted"/>
<dbReference type="Proteomes" id="UP000198729">
    <property type="component" value="Unassembled WGS sequence"/>
</dbReference>
<evidence type="ECO:0000313" key="1">
    <source>
        <dbReference type="EMBL" id="SCZ86152.1"/>
    </source>
</evidence>
<accession>A0A1G5SGB3</accession>
<reference evidence="1 2" key="1">
    <citation type="submission" date="2016-10" db="EMBL/GenBank/DDBJ databases">
        <authorList>
            <person name="de Groot N.N."/>
        </authorList>
    </citation>
    <scope>NUCLEOTIDE SEQUENCE [LARGE SCALE GENOMIC DNA]</scope>
    <source>
        <strain evidence="1">1</strain>
    </source>
</reference>
<gene>
    <name evidence="1" type="ORF">NSMM_490041</name>
</gene>
<sequence length="318" mass="34461">MRNTINELYDSELERLIVFGAEYDGGFSNHGPMALEALASLELPDAFGPYVTEVSKKLELTEDVYIGRADWQSQLQEELPQIVYKAGSQAGHGLLRVAHATRALGRHESEIRRRELTAALGYWSRGTALKSPEALSGTLELSDLLARLPRLDAAQRPDGLLVYGLRMAMDEPGVFDLVASTRPAEDLPAAFDRLALAACAAQVRNTGLNNFALLHGVTVSMMAAELLPYLHEAAQRRLESAVIGFVVAAVVAFDDNSASPDLLKIEAGSELDILHELAQKAAAGLNDHDIKFADACTRLYKRTGSSLPIQALALNLEA</sequence>
<dbReference type="AlphaFoldDB" id="A0A1G5SGB3"/>
<dbReference type="RefSeq" id="WP_090287011.1">
    <property type="nucleotide sequence ID" value="NZ_FMWO01000057.1"/>
</dbReference>
<dbReference type="OrthoDB" id="6457937at2"/>